<feature type="region of interest" description="Disordered" evidence="1">
    <location>
        <begin position="1179"/>
        <end position="1208"/>
    </location>
</feature>
<sequence length="1369" mass="152658">MRQPTEYDWARNASTCMSRRSVEVRRPIGTRSASARFYRLCDANSPVLSGRLLHKSCLLTHNICSIHTDCTRCHNRMNRRAPTSLSTDAKHRYRGMALKLTENANSGGKIHQRTWRPSVSEEQFYTSVVAHSVARREMARLQGKYASHSTVRRASPATNKSPHIITNDIPSKFHQKLNKSNRLSPKYTNSERLSLFLKSENSKSSEKVSLETGSDSLERSVNIMWEFEQNNAKPEDIIKLIPKTAGKILNTIKNSVRKRSERRKGSVNASPTSSTQAASPTTETTSAEVDETEPSNVQPDSHAKTADCWGSLKEQVSRHTSPIKDKMKLPQFQAIKDKLGSLRSRRVPGHRVEKVTKPRTQKMGDSSPETGEGKVSPNKRPLFRKSFLKQAIGQTTSTNLPQSKTGMDKSRVPRLDQKSPSKDHAKIHPPRDDMATVDKAKAGQEDKPVDVDSEVIMDPFYETFLDDLNAEFLLRGPQKDTDLLMKQLRLNALKLVELEQEYRAGKLQPIGPKKYKKKKKKTAASLMSSSPQELIGNELLAAQNKPVEMETAREMDTSVLNHEEDGVVQDLLDHGVLSPSEIVETAHGVHELTETLALPIAETGFPDLTSDLPEPSKKIEAADATPSTSFELDGIQTENVDSSTKQKEPVKLDAKPEMRVLSDRISEQISASKDETYLGVGEASRERPVDGNVDRIAHSLIDRPEDAIMTTSPTGSDTINAISKAAETKDELDRYIPTNTSLFRLASDVLESTKSTVTQKIKPTIPDSPVSGGQDISVDAVQDSETGFVPVKATPDSLQTAAPSDLYQVFAIRNSLLEILCSKRQMSTRNLSQKLTDTEVCRNVLGRYRSSVQKIRHISAMTPERIHSGLIRCSDSAYTSLQSPSSSKLRTASEFPPRARRVNLRMNKQLHQLDNVHDLRTSILPEPRLSRTTPTFDYPEPFRFASQEQTAEQLVSSGDPKYQALSLHAGDLIKTRTTRKKLAENCLHIEIRSPSSVVTKSGEEVKGAKTVRPVETSQKNVDTHLPHGPAIHIRSTPPASSAKKKSGAIADQSTIRSRTAQPQGSDLVVWQEKSQLNHIPGEEHRSIFPPSPGSTQQDASPFSPKSYKEYRSASAKLIKELDRLELCSRSHHHSADLLKKKHRRNRHRLISVTWNNGWQNNTSSSPVTLNPSDEVKSKALSESANRGMTETSVQLGQADRVSVESAEVAGPLDRSDDITFSICITERSDSSSSNYSDEMAKVLEENQHLLAMRDCQETKPCCCHTELLCCCSDDSDSQSSEHSACWCETEERRCCCCRTGRAGCRACSSTSPQEPNPFRLYQLATNLKNISTQLVYRQLKTVLLRRVLLKRALTERIMEDLCRIRRLDR</sequence>
<proteinExistence type="predicted"/>
<reference evidence="2 3" key="2">
    <citation type="journal article" date="2021" name="Genomics">
        <title>High-quality reference genome for Clonorchis sinensis.</title>
        <authorList>
            <person name="Young N.D."/>
            <person name="Stroehlein A.J."/>
            <person name="Kinkar L."/>
            <person name="Wang T."/>
            <person name="Sohn W.M."/>
            <person name="Chang B.C.H."/>
            <person name="Kaur P."/>
            <person name="Weisz D."/>
            <person name="Dudchenko O."/>
            <person name="Aiden E.L."/>
            <person name="Korhonen P.K."/>
            <person name="Gasser R.B."/>
        </authorList>
    </citation>
    <scope>NUCLEOTIDE SEQUENCE [LARGE SCALE GENOMIC DNA]</scope>
    <source>
        <strain evidence="2">Cs-k2</strain>
    </source>
</reference>
<evidence type="ECO:0000313" key="2">
    <source>
        <dbReference type="EMBL" id="KAG5441115.1"/>
    </source>
</evidence>
<dbReference type="InParanoid" id="A0A419Q5G3"/>
<feature type="compositionally biased region" description="Polar residues" evidence="1">
    <location>
        <begin position="392"/>
        <end position="405"/>
    </location>
</feature>
<reference evidence="2 3" key="1">
    <citation type="journal article" date="2018" name="Biotechnol. Adv.">
        <title>Improved genomic resources and new bioinformatic workflow for the carcinogenic parasite Clonorchis sinensis: Biotechnological implications.</title>
        <authorList>
            <person name="Wang D."/>
            <person name="Korhonen P.K."/>
            <person name="Gasser R.B."/>
            <person name="Young N.D."/>
        </authorList>
    </citation>
    <scope>NUCLEOTIDE SEQUENCE [LARGE SCALE GENOMIC DNA]</scope>
    <source>
        <strain evidence="2">Cs-k2</strain>
    </source>
</reference>
<evidence type="ECO:0000256" key="1">
    <source>
        <dbReference type="SAM" id="MobiDB-lite"/>
    </source>
</evidence>
<keyword evidence="3" id="KW-1185">Reference proteome</keyword>
<feature type="region of interest" description="Disordered" evidence="1">
    <location>
        <begin position="252"/>
        <end position="310"/>
    </location>
</feature>
<feature type="region of interest" description="Disordered" evidence="1">
    <location>
        <begin position="337"/>
        <end position="447"/>
    </location>
</feature>
<name>A0A419Q5G3_CLOSI</name>
<evidence type="ECO:0000313" key="3">
    <source>
        <dbReference type="Proteomes" id="UP000286415"/>
    </source>
</evidence>
<feature type="compositionally biased region" description="Low complexity" evidence="1">
    <location>
        <begin position="269"/>
        <end position="287"/>
    </location>
</feature>
<feature type="region of interest" description="Disordered" evidence="1">
    <location>
        <begin position="144"/>
        <end position="165"/>
    </location>
</feature>
<comment type="caution">
    <text evidence="2">The sequence shown here is derived from an EMBL/GenBank/DDBJ whole genome shotgun (WGS) entry which is preliminary data.</text>
</comment>
<dbReference type="Proteomes" id="UP000286415">
    <property type="component" value="Unassembled WGS sequence"/>
</dbReference>
<feature type="compositionally biased region" description="Polar residues" evidence="1">
    <location>
        <begin position="1051"/>
        <end position="1064"/>
    </location>
</feature>
<gene>
    <name evidence="2" type="ORF">CSKR_102785</name>
</gene>
<feature type="compositionally biased region" description="Basic and acidic residues" evidence="1">
    <location>
        <begin position="406"/>
        <end position="447"/>
    </location>
</feature>
<accession>A0A419Q5G3</accession>
<feature type="region of interest" description="Disordered" evidence="1">
    <location>
        <begin position="1082"/>
        <end position="1106"/>
    </location>
</feature>
<feature type="compositionally biased region" description="Polar residues" evidence="1">
    <location>
        <begin position="1180"/>
        <end position="1195"/>
    </location>
</feature>
<dbReference type="EMBL" id="NIRI02000077">
    <property type="protein sequence ID" value="KAG5441115.1"/>
    <property type="molecule type" value="Genomic_DNA"/>
</dbReference>
<protein>
    <submittedName>
        <fullName evidence="2">Uncharacterized protein</fullName>
    </submittedName>
</protein>
<organism evidence="2 3">
    <name type="scientific">Clonorchis sinensis</name>
    <name type="common">Chinese liver fluke</name>
    <dbReference type="NCBI Taxonomy" id="79923"/>
    <lineage>
        <taxon>Eukaryota</taxon>
        <taxon>Metazoa</taxon>
        <taxon>Spiralia</taxon>
        <taxon>Lophotrochozoa</taxon>
        <taxon>Platyhelminthes</taxon>
        <taxon>Trematoda</taxon>
        <taxon>Digenea</taxon>
        <taxon>Opisthorchiida</taxon>
        <taxon>Opisthorchiata</taxon>
        <taxon>Opisthorchiidae</taxon>
        <taxon>Clonorchis</taxon>
    </lineage>
</organism>
<dbReference type="OrthoDB" id="6265491at2759"/>
<feature type="region of interest" description="Disordered" evidence="1">
    <location>
        <begin position="1000"/>
        <end position="1065"/>
    </location>
</feature>